<dbReference type="AlphaFoldDB" id="A0A084AA92"/>
<dbReference type="EMBL" id="AZSI01000050">
    <property type="protein sequence ID" value="KEY62221.1"/>
    <property type="molecule type" value="Genomic_DNA"/>
</dbReference>
<name>A0A084AA92_LACLC</name>
<evidence type="ECO:0000313" key="2">
    <source>
        <dbReference type="Proteomes" id="UP000028401"/>
    </source>
</evidence>
<gene>
    <name evidence="1" type="ORF">U725_01637</name>
</gene>
<organism evidence="1 2">
    <name type="scientific">Lactococcus cremoris subsp. cremoris GE214</name>
    <dbReference type="NCBI Taxonomy" id="1415168"/>
    <lineage>
        <taxon>Bacteria</taxon>
        <taxon>Bacillati</taxon>
        <taxon>Bacillota</taxon>
        <taxon>Bacilli</taxon>
        <taxon>Lactobacillales</taxon>
        <taxon>Streptococcaceae</taxon>
        <taxon>Lactococcus</taxon>
        <taxon>Lactococcus cremoris subsp. cremoris</taxon>
    </lineage>
</organism>
<reference evidence="1 2" key="1">
    <citation type="submission" date="2014-06" db="EMBL/GenBank/DDBJ databases">
        <title>Draft genome sequence of the putrescine producing strain Lactococcus lactis subsp cremoris GE214.</title>
        <authorList>
            <person name="Ladero V."/>
            <person name="Linares D.M."/>
            <person name="del Rio B."/>
            <person name="Mayo B."/>
            <person name="Martin M.C."/>
            <person name="Fernandez M."/>
            <person name="Alvarez M.A."/>
        </authorList>
    </citation>
    <scope>NUCLEOTIDE SEQUENCE [LARGE SCALE GENOMIC DNA]</scope>
    <source>
        <strain evidence="1 2">GE214</strain>
    </source>
</reference>
<dbReference type="PATRIC" id="fig|1415168.3.peg.1709"/>
<evidence type="ECO:0000313" key="1">
    <source>
        <dbReference type="EMBL" id="KEY62221.1"/>
    </source>
</evidence>
<accession>A0A084AA92</accession>
<dbReference type="Proteomes" id="UP000028401">
    <property type="component" value="Unassembled WGS sequence"/>
</dbReference>
<sequence>MTQETAKELLRKTKVIRDNFYPEPIEPEHEDEQKITFEFLSEVINYLENDTDKLSVEKLQEQNKTMKLALVELSDENIYDNTGFFANEYAKNLVEQIDAGEIETIVERCIRNHQEQLNTAKKYIEHAIGTIKHDGHLGTIQTDWILPYLEKALAAIGGDDE</sequence>
<dbReference type="RefSeq" id="WP_200874977.1">
    <property type="nucleotide sequence ID" value="NZ_AZSI01000050.1"/>
</dbReference>
<proteinExistence type="predicted"/>
<protein>
    <submittedName>
        <fullName evidence="1">Putative phage related protein</fullName>
    </submittedName>
</protein>
<comment type="caution">
    <text evidence="1">The sequence shown here is derived from an EMBL/GenBank/DDBJ whole genome shotgun (WGS) entry which is preliminary data.</text>
</comment>